<keyword evidence="2" id="KW-1185">Reference proteome</keyword>
<dbReference type="KEGG" id="hmi:soil367_13230"/>
<dbReference type="CDD" id="cd02440">
    <property type="entry name" value="AdoMet_MTases"/>
    <property type="match status" value="1"/>
</dbReference>
<organism evidence="1 2">
    <name type="scientific">Hydrocarboniclastica marina</name>
    <dbReference type="NCBI Taxonomy" id="2259620"/>
    <lineage>
        <taxon>Bacteria</taxon>
        <taxon>Pseudomonadati</taxon>
        <taxon>Pseudomonadota</taxon>
        <taxon>Gammaproteobacteria</taxon>
        <taxon>Alteromonadales</taxon>
        <taxon>Alteromonadaceae</taxon>
        <taxon>Hydrocarboniclastica</taxon>
    </lineage>
</organism>
<evidence type="ECO:0000313" key="2">
    <source>
        <dbReference type="Proteomes" id="UP000298049"/>
    </source>
</evidence>
<name>A0A4P7XLI0_9ALTE</name>
<dbReference type="AlphaFoldDB" id="A0A4P7XLI0"/>
<dbReference type="GO" id="GO:0008168">
    <property type="term" value="F:methyltransferase activity"/>
    <property type="evidence" value="ECO:0007669"/>
    <property type="project" value="UniProtKB-KW"/>
</dbReference>
<dbReference type="SUPFAM" id="SSF53335">
    <property type="entry name" value="S-adenosyl-L-methionine-dependent methyltransferases"/>
    <property type="match status" value="1"/>
</dbReference>
<dbReference type="EMBL" id="CP031093">
    <property type="protein sequence ID" value="QCF26817.1"/>
    <property type="molecule type" value="Genomic_DNA"/>
</dbReference>
<keyword evidence="1" id="KW-0808">Transferase</keyword>
<dbReference type="InterPro" id="IPR029063">
    <property type="entry name" value="SAM-dependent_MTases_sf"/>
</dbReference>
<protein>
    <submittedName>
        <fullName evidence="1">Methyltransferase type 12</fullName>
    </submittedName>
</protein>
<gene>
    <name evidence="1" type="ORF">soil367_13230</name>
</gene>
<dbReference type="Gene3D" id="3.40.50.150">
    <property type="entry name" value="Vaccinia Virus protein VP39"/>
    <property type="match status" value="1"/>
</dbReference>
<dbReference type="Proteomes" id="UP000298049">
    <property type="component" value="Chromosome"/>
</dbReference>
<sequence>MNEKSLSSTVTESRETNRLAFFAGFLRNPQEVGSVIPSSRFLEQRILDAADVSTAHLVVELGPGTGGTTRAILRNLPRDSKLLTIDMSPDFIDLLNGIEDSRLINHLGSAEDLGRILKDRNLGAPDVVISGIPFSTMPKQVGQNIVKAIRENLSDSGRFIAYQFRDEVAKITQPFMGKAESRLELRNIPPMRVYRWDKEKA</sequence>
<dbReference type="GO" id="GO:0032259">
    <property type="term" value="P:methylation"/>
    <property type="evidence" value="ECO:0007669"/>
    <property type="project" value="UniProtKB-KW"/>
</dbReference>
<keyword evidence="1" id="KW-0489">Methyltransferase</keyword>
<accession>A0A4P7XLI0</accession>
<dbReference type="RefSeq" id="WP_136549523.1">
    <property type="nucleotide sequence ID" value="NZ_CP031093.1"/>
</dbReference>
<evidence type="ECO:0000313" key="1">
    <source>
        <dbReference type="EMBL" id="QCF26817.1"/>
    </source>
</evidence>
<reference evidence="1 2" key="1">
    <citation type="submission" date="2018-07" db="EMBL/GenBank/DDBJ databases">
        <title>Marsedoiliclastica nanhaica gen. nov. sp. nov., a novel marine hydrocarbonoclastic bacterium isolated from an in-situ enriched hydrocarbon-degrading consortium in deep-sea sediment.</title>
        <authorList>
            <person name="Dong C."/>
            <person name="Ma T."/>
            <person name="Liu R."/>
            <person name="Shao Z."/>
        </authorList>
    </citation>
    <scope>NUCLEOTIDE SEQUENCE [LARGE SCALE GENOMIC DNA]</scope>
    <source>
        <strain evidence="2">soil36-7</strain>
    </source>
</reference>
<dbReference type="OrthoDB" id="9805585at2"/>
<proteinExistence type="predicted"/>